<evidence type="ECO:0000313" key="5">
    <source>
        <dbReference type="EMBL" id="LAC27123.1"/>
    </source>
</evidence>
<dbReference type="InterPro" id="IPR011989">
    <property type="entry name" value="ARM-like"/>
</dbReference>
<reference evidence="5" key="1">
    <citation type="submission" date="2017-11" db="EMBL/GenBank/DDBJ databases">
        <title>The sensing device of the deep-sea amphipod.</title>
        <authorList>
            <person name="Kobayashi H."/>
            <person name="Nagahama T."/>
            <person name="Arai W."/>
            <person name="Sasagawa Y."/>
            <person name="Umeda M."/>
            <person name="Hayashi T."/>
            <person name="Nikaido I."/>
            <person name="Watanabe H."/>
            <person name="Oguri K."/>
            <person name="Kitazato H."/>
            <person name="Fujioka K."/>
            <person name="Kido Y."/>
            <person name="Takami H."/>
        </authorList>
    </citation>
    <scope>NUCLEOTIDE SEQUENCE</scope>
    <source>
        <tissue evidence="5">Whole body</tissue>
    </source>
</reference>
<dbReference type="InterPro" id="IPR013932">
    <property type="entry name" value="TATA-bd_TIP120"/>
</dbReference>
<name>A0A6A7GAE3_9CRUS</name>
<dbReference type="InterPro" id="IPR039852">
    <property type="entry name" value="CAND1/CAND2"/>
</dbReference>
<evidence type="ECO:0000256" key="1">
    <source>
        <dbReference type="ARBA" id="ARBA00007657"/>
    </source>
</evidence>
<comment type="similarity">
    <text evidence="1">Belongs to the CAND family.</text>
</comment>
<dbReference type="GO" id="GO:0010265">
    <property type="term" value="P:SCF complex assembly"/>
    <property type="evidence" value="ECO:0007669"/>
    <property type="project" value="InterPro"/>
</dbReference>
<evidence type="ECO:0000259" key="4">
    <source>
        <dbReference type="Pfam" id="PF08623"/>
    </source>
</evidence>
<dbReference type="PANTHER" id="PTHR12696">
    <property type="entry name" value="TIP120"/>
    <property type="match status" value="1"/>
</dbReference>
<dbReference type="Pfam" id="PF08623">
    <property type="entry name" value="TIP120"/>
    <property type="match status" value="1"/>
</dbReference>
<dbReference type="Pfam" id="PF25782">
    <property type="entry name" value="TPR_CAND1"/>
    <property type="match status" value="1"/>
</dbReference>
<organism evidence="5">
    <name type="scientific">Hirondellea gigas</name>
    <dbReference type="NCBI Taxonomy" id="1518452"/>
    <lineage>
        <taxon>Eukaryota</taxon>
        <taxon>Metazoa</taxon>
        <taxon>Ecdysozoa</taxon>
        <taxon>Arthropoda</taxon>
        <taxon>Crustacea</taxon>
        <taxon>Multicrustacea</taxon>
        <taxon>Malacostraca</taxon>
        <taxon>Eumalacostraca</taxon>
        <taxon>Peracarida</taxon>
        <taxon>Amphipoda</taxon>
        <taxon>Amphilochidea</taxon>
        <taxon>Lysianassida</taxon>
        <taxon>Lysianassidira</taxon>
        <taxon>Lysianassoidea</taxon>
        <taxon>Lysianassidae</taxon>
        <taxon>Hirondellea</taxon>
    </lineage>
</organism>
<protein>
    <submittedName>
        <fullName evidence="5">Cullin-associated NEDD8-dissociated protein 1-like</fullName>
    </submittedName>
</protein>
<sequence>MVSRFTDRDVDVKVEIFHAIRNLMSATVRKEGIFAEPRLLRMPSIGPPPILVRTVSSAILLEQHVSEIVNGIMKQMQTVDTYTKSAAFSVLRELCIVRSGGLEIWFNQIFPCIVETGKERDTEIRSKALDLLHLILTKHNSLDCVPFIPSLCQYIVDAINHRTTHLKVQGLRCCQVAVNVVRPTFDDFNPELLPPLQAFYESTLAQMRHVDIEQSVKVASISALANILVHFGDHLPLDSLPLFLDRLQNQVTRLAALRALTAISRSPLQIDLSSVKQEALKIVVEFLKQVSLEVKHEAAETLNALLSSSGSGVQSEFPELLTHVSSFISDGDLLLTHLVLDVISTLLESQSTLTVPSEVVEKSFELLASPYLQGSDALGSLQRLFVAMMGSKKSLSYKEILEKITSVVSSGLSVEGFTSVSQCVASVTMKARKKYQNQTVERFLAEIESKDETVSHVALLCIGEIGKHKDLSSTLAGRVVFSAFSKESQELKLAASFALGCISVANLDIYLRDLLEKIHECPKFRYLLLNSLREIITFHHLQFDRVKVLRKHTDAILPLLLENANSQDEGERAIVAECLGKMIIIDCSKVMPVIVAHLDCPSATTRAVVISSIKFSLNGDPQIQGILRSKMEKFLALMNDDRHQSWSCDNCRITNKASDSVCSCHIVTHPNGSDKPAVHLKVWRPVRDVERQAFLTLHAILKHDVQLVASFLHKDASVEGDPRIFKSVFEATKFRPELVKEIDMGVVKAKIDYGLPLRKASFMCMETLAMFADHWISFPSYIQNLSNGLSDPEGDVLMLTYRIFTLLAKRRGADILSELDNLPTDFTGGLKKQLRLAKGNDLEADRARNVLTTAVEALNAINDIPGCASLSKLRVFYQVILKTPLLRALVDKLNEEKKKRVK</sequence>
<dbReference type="Gene3D" id="1.25.10.10">
    <property type="entry name" value="Leucine-rich Repeat Variant"/>
    <property type="match status" value="2"/>
</dbReference>
<dbReference type="SUPFAM" id="SSF48371">
    <property type="entry name" value="ARM repeat"/>
    <property type="match status" value="1"/>
</dbReference>
<dbReference type="InterPro" id="IPR016024">
    <property type="entry name" value="ARM-type_fold"/>
</dbReference>
<dbReference type="EMBL" id="IACT01008011">
    <property type="protein sequence ID" value="LAC27123.1"/>
    <property type="molecule type" value="mRNA"/>
</dbReference>
<keyword evidence="3" id="KW-0833">Ubl conjugation pathway</keyword>
<dbReference type="AlphaFoldDB" id="A0A6A7GAE3"/>
<proteinExistence type="evidence at transcript level"/>
<evidence type="ECO:0000256" key="3">
    <source>
        <dbReference type="ARBA" id="ARBA00022786"/>
    </source>
</evidence>
<keyword evidence="2" id="KW-0677">Repeat</keyword>
<feature type="domain" description="TATA-binding protein interacting (TIP20)" evidence="4">
    <location>
        <begin position="723"/>
        <end position="877"/>
    </location>
</feature>
<evidence type="ECO:0000256" key="2">
    <source>
        <dbReference type="ARBA" id="ARBA00022737"/>
    </source>
</evidence>
<accession>A0A6A7GAE3</accession>